<proteinExistence type="predicted"/>
<dbReference type="Proteomes" id="UP000377595">
    <property type="component" value="Unassembled WGS sequence"/>
</dbReference>
<keyword evidence="2" id="KW-1185">Reference proteome</keyword>
<dbReference type="EMBL" id="BLAF01000006">
    <property type="protein sequence ID" value="GES18141.1"/>
    <property type="molecule type" value="Genomic_DNA"/>
</dbReference>
<comment type="caution">
    <text evidence="1">The sequence shown here is derived from an EMBL/GenBank/DDBJ whole genome shotgun (WGS) entry which is preliminary data.</text>
</comment>
<accession>A0A5M3XEX9</accession>
<reference evidence="1 2" key="1">
    <citation type="submission" date="2019-10" db="EMBL/GenBank/DDBJ databases">
        <title>Whole genome shotgun sequence of Acrocarpospora pleiomorpha NBRC 16267.</title>
        <authorList>
            <person name="Ichikawa N."/>
            <person name="Kimura A."/>
            <person name="Kitahashi Y."/>
            <person name="Komaki H."/>
            <person name="Oguchi A."/>
        </authorList>
    </citation>
    <scope>NUCLEOTIDE SEQUENCE [LARGE SCALE GENOMIC DNA]</scope>
    <source>
        <strain evidence="1 2">NBRC 16267</strain>
    </source>
</reference>
<evidence type="ECO:0000313" key="2">
    <source>
        <dbReference type="Proteomes" id="UP000377595"/>
    </source>
</evidence>
<dbReference type="RefSeq" id="WP_155343282.1">
    <property type="nucleotide sequence ID" value="NZ_BAAAHM010000017.1"/>
</dbReference>
<name>A0A5M3XEX9_9ACTN</name>
<dbReference type="AlphaFoldDB" id="A0A5M3XEX9"/>
<evidence type="ECO:0000313" key="1">
    <source>
        <dbReference type="EMBL" id="GES18141.1"/>
    </source>
</evidence>
<protein>
    <submittedName>
        <fullName evidence="1">Uncharacterized protein</fullName>
    </submittedName>
</protein>
<organism evidence="1 2">
    <name type="scientific">Acrocarpospora pleiomorpha</name>
    <dbReference type="NCBI Taxonomy" id="90975"/>
    <lineage>
        <taxon>Bacteria</taxon>
        <taxon>Bacillati</taxon>
        <taxon>Actinomycetota</taxon>
        <taxon>Actinomycetes</taxon>
        <taxon>Streptosporangiales</taxon>
        <taxon>Streptosporangiaceae</taxon>
        <taxon>Acrocarpospora</taxon>
    </lineage>
</organism>
<sequence>MTFPATSSAILARARVIIEANPWPGPMSPFSDVDFTLPAAVWAASGEIAPVREIAVAADDVLRALAQHLRYSPATAARDLTRWSHMQTRDAALQAIDAVLAKTTSAEPAAAAPCGAPE</sequence>
<gene>
    <name evidence="1" type="ORF">Aple_010360</name>
</gene>